<sequence>MGESLWGGDELDLDGYLARIGCTGTPRVDLATLRAVHRGHVAAFPFENLEILLGRPVLLDVPALQDKMVKRRRGGYCYEQNLLLAAALDRIGFSFTGLGARVRMGSDKQRAVTHMALKVEADGEQWLCDVGFGGEGLLEPLPLRDGVRERQGDWTFGIEREQKDVRVLRTLHPEGWSDLYAFGPEERFPVDYAVMNHYISTHPRSPFVSRPVVQQTESDHRRNLVGTVLTRARADGSRDACEVGVEELTDVLSREFRIELGAADAETLARVYSSGT</sequence>
<dbReference type="Gene3D" id="3.30.2140.10">
    <property type="entry name" value="Arylamine N-acetyltransferase"/>
    <property type="match status" value="1"/>
</dbReference>
<dbReference type="InterPro" id="IPR001447">
    <property type="entry name" value="Arylamine_N-AcTrfase"/>
</dbReference>
<dbReference type="Proteomes" id="UP000556436">
    <property type="component" value="Unassembled WGS sequence"/>
</dbReference>
<dbReference type="PANTHER" id="PTHR11786:SF0">
    <property type="entry name" value="ARYLAMINE N-ACETYLTRANSFERASE 4-RELATED"/>
    <property type="match status" value="1"/>
</dbReference>
<dbReference type="EC" id="2.3.1.118" evidence="3"/>
<name>A0A7W7LGQ4_STRNE</name>
<evidence type="ECO:0000313" key="3">
    <source>
        <dbReference type="EMBL" id="MBB4889869.1"/>
    </source>
</evidence>
<dbReference type="PRINTS" id="PR01543">
    <property type="entry name" value="ANATRNSFRASE"/>
</dbReference>
<dbReference type="PANTHER" id="PTHR11786">
    <property type="entry name" value="N-HYDROXYARYLAMINE O-ACETYLTRANSFERASE"/>
    <property type="match status" value="1"/>
</dbReference>
<dbReference type="GO" id="GO:0046990">
    <property type="term" value="F:N-hydroxyarylamine O-acetyltransferase activity"/>
    <property type="evidence" value="ECO:0007669"/>
    <property type="project" value="UniProtKB-EC"/>
</dbReference>
<comment type="similarity">
    <text evidence="1 2">Belongs to the arylamine N-acetyltransferase family.</text>
</comment>
<gene>
    <name evidence="3" type="ORF">FHS38_005945</name>
</gene>
<comment type="caution">
    <text evidence="3">The sequence shown here is derived from an EMBL/GenBank/DDBJ whole genome shotgun (WGS) entry which is preliminary data.</text>
</comment>
<keyword evidence="3" id="KW-0012">Acyltransferase</keyword>
<dbReference type="InterPro" id="IPR038765">
    <property type="entry name" value="Papain-like_cys_pep_sf"/>
</dbReference>
<dbReference type="Pfam" id="PF00797">
    <property type="entry name" value="Acetyltransf_2"/>
    <property type="match status" value="1"/>
</dbReference>
<accession>A0A7W7LGQ4</accession>
<dbReference type="SUPFAM" id="SSF54001">
    <property type="entry name" value="Cysteine proteinases"/>
    <property type="match status" value="1"/>
</dbReference>
<dbReference type="RefSeq" id="WP_184738626.1">
    <property type="nucleotide sequence ID" value="NZ_BMRW01000013.1"/>
</dbReference>
<protein>
    <submittedName>
        <fullName evidence="3">N-hydroxyarylamine O-acetyltransferase</fullName>
        <ecNumber evidence="3">2.3.1.118</ecNumber>
    </submittedName>
</protein>
<reference evidence="3 4" key="1">
    <citation type="submission" date="2020-08" db="EMBL/GenBank/DDBJ databases">
        <title>Genomic Encyclopedia of Type Strains, Phase III (KMG-III): the genomes of soil and plant-associated and newly described type strains.</title>
        <authorList>
            <person name="Whitman W."/>
        </authorList>
    </citation>
    <scope>NUCLEOTIDE SEQUENCE [LARGE SCALE GENOMIC DNA]</scope>
    <source>
        <strain evidence="3 4">CECT 3265</strain>
    </source>
</reference>
<keyword evidence="3" id="KW-0808">Transferase</keyword>
<dbReference type="EMBL" id="JACHJG010000015">
    <property type="protein sequence ID" value="MBB4889869.1"/>
    <property type="molecule type" value="Genomic_DNA"/>
</dbReference>
<evidence type="ECO:0000313" key="4">
    <source>
        <dbReference type="Proteomes" id="UP000556436"/>
    </source>
</evidence>
<proteinExistence type="inferred from homology"/>
<organism evidence="3 4">
    <name type="scientific">Streptomyces netropsis</name>
    <name type="common">Streptoverticillium netropsis</name>
    <dbReference type="NCBI Taxonomy" id="55404"/>
    <lineage>
        <taxon>Bacteria</taxon>
        <taxon>Bacillati</taxon>
        <taxon>Actinomycetota</taxon>
        <taxon>Actinomycetes</taxon>
        <taxon>Kitasatosporales</taxon>
        <taxon>Streptomycetaceae</taxon>
        <taxon>Streptomyces</taxon>
    </lineage>
</organism>
<evidence type="ECO:0000256" key="2">
    <source>
        <dbReference type="RuleBase" id="RU003452"/>
    </source>
</evidence>
<dbReference type="AlphaFoldDB" id="A0A7W7LGQ4"/>
<keyword evidence="4" id="KW-1185">Reference proteome</keyword>
<dbReference type="Gene3D" id="2.40.128.150">
    <property type="entry name" value="Cysteine proteinases"/>
    <property type="match status" value="1"/>
</dbReference>
<evidence type="ECO:0000256" key="1">
    <source>
        <dbReference type="ARBA" id="ARBA00006547"/>
    </source>
</evidence>